<comment type="catalytic activity">
    <reaction evidence="1 8">
        <text>[(1-&gt;4)-alpha-D-glucosyl](n) + ADP-alpha-D-glucose = [(1-&gt;4)-alpha-D-glucosyl](n+1) + ADP + H(+)</text>
        <dbReference type="Rhea" id="RHEA:18189"/>
        <dbReference type="Rhea" id="RHEA-COMP:9584"/>
        <dbReference type="Rhea" id="RHEA-COMP:9587"/>
        <dbReference type="ChEBI" id="CHEBI:15378"/>
        <dbReference type="ChEBI" id="CHEBI:15444"/>
        <dbReference type="ChEBI" id="CHEBI:57498"/>
        <dbReference type="ChEBI" id="CHEBI:456216"/>
        <dbReference type="EC" id="2.4.1.21"/>
    </reaction>
</comment>
<dbReference type="GO" id="GO:0005978">
    <property type="term" value="P:glycogen biosynthetic process"/>
    <property type="evidence" value="ECO:0007669"/>
    <property type="project" value="UniProtKB-UniRule"/>
</dbReference>
<sequence length="520" mass="56503">MDDRHRIAGSAPRILFVSSEVFPLAKTGGLADVSSALPAALSCLGADVRVMLPGYSQALDLAGCLDVVSGCELPDGRLLMGRLPDSGVPIILFDAPALFAREGGIYQDSDRKDWPDNDHRFAAFCRAAAFVALGRTTLGWRPQIVHANDWHTGMISAFLHFSGQIRPKTVFTIHNLAFQGNFPLTAFSNLGLPSEALSPEGIEFYNQISFIKAAIRYSDRLTTVSPTYAREILTPEHGCGLDGLLRARAADLTGILNGVDYDVWDPANDTELPCPYSHDDLAGKDDCKASLRHEMGLSQAVGAPLIGYVNRLTHQKMADVVLDVVPRIVANGAQIVVHGKGDRAFEERFESVARAHPDNVAVRLGYTEALAHRIVGGCDLSLTPARFEPCGLTTMYAMRYGALPVTRAVGGLVDTVEDAGTVNADDDLGSGFAFARATVDDMEDSLIRASSWYHDSDAWKRLQRRAMLRDFGWKRSAQRYLELYAALLGGAPPRFDERPPARDEYPIAPSVPCDALQMGG</sequence>
<dbReference type="NCBIfam" id="NF001899">
    <property type="entry name" value="PRK00654.1-2"/>
    <property type="match status" value="1"/>
</dbReference>
<evidence type="ECO:0000313" key="11">
    <source>
        <dbReference type="EMBL" id="TXL72745.1"/>
    </source>
</evidence>
<evidence type="ECO:0000256" key="8">
    <source>
        <dbReference type="HAMAP-Rule" id="MF_00484"/>
    </source>
</evidence>
<keyword evidence="12" id="KW-1185">Reference proteome</keyword>
<keyword evidence="6 8" id="KW-0808">Transferase</keyword>
<dbReference type="PANTHER" id="PTHR45825:SF11">
    <property type="entry name" value="ALPHA AMYLASE DOMAIN-CONTAINING PROTEIN"/>
    <property type="match status" value="1"/>
</dbReference>
<organism evidence="11 12">
    <name type="scientific">Vineibacter terrae</name>
    <dbReference type="NCBI Taxonomy" id="2586908"/>
    <lineage>
        <taxon>Bacteria</taxon>
        <taxon>Pseudomonadati</taxon>
        <taxon>Pseudomonadota</taxon>
        <taxon>Alphaproteobacteria</taxon>
        <taxon>Hyphomicrobiales</taxon>
        <taxon>Vineibacter</taxon>
    </lineage>
</organism>
<comment type="function">
    <text evidence="2 8">Synthesizes alpha-1,4-glucan chains using ADP-glucose.</text>
</comment>
<dbReference type="HAMAP" id="MF_00484">
    <property type="entry name" value="Glycogen_synth"/>
    <property type="match status" value="1"/>
</dbReference>
<feature type="domain" description="Starch synthase catalytic" evidence="10">
    <location>
        <begin position="13"/>
        <end position="246"/>
    </location>
</feature>
<accession>A0A5C8PHD1</accession>
<feature type="domain" description="Glycosyl transferase family 1" evidence="9">
    <location>
        <begin position="303"/>
        <end position="449"/>
    </location>
</feature>
<evidence type="ECO:0000256" key="2">
    <source>
        <dbReference type="ARBA" id="ARBA00002764"/>
    </source>
</evidence>
<proteinExistence type="inferred from homology"/>
<evidence type="ECO:0000259" key="10">
    <source>
        <dbReference type="Pfam" id="PF08323"/>
    </source>
</evidence>
<evidence type="ECO:0000256" key="4">
    <source>
        <dbReference type="ARBA" id="ARBA00010281"/>
    </source>
</evidence>
<dbReference type="CDD" id="cd03791">
    <property type="entry name" value="GT5_Glycogen_synthase_DULL1-like"/>
    <property type="match status" value="1"/>
</dbReference>
<evidence type="ECO:0000313" key="12">
    <source>
        <dbReference type="Proteomes" id="UP000321638"/>
    </source>
</evidence>
<dbReference type="OrthoDB" id="9808590at2"/>
<gene>
    <name evidence="8 11" type="primary">glgA</name>
    <name evidence="11" type="ORF">FHP25_24320</name>
</gene>
<evidence type="ECO:0000256" key="7">
    <source>
        <dbReference type="ARBA" id="ARBA00023056"/>
    </source>
</evidence>
<reference evidence="11 12" key="1">
    <citation type="submission" date="2019-06" db="EMBL/GenBank/DDBJ databases">
        <title>New taxonomy in bacterial strain CC-CFT640, isolated from vineyard.</title>
        <authorList>
            <person name="Lin S.-Y."/>
            <person name="Tsai C.-F."/>
            <person name="Young C.-C."/>
        </authorList>
    </citation>
    <scope>NUCLEOTIDE SEQUENCE [LARGE SCALE GENOMIC DNA]</scope>
    <source>
        <strain evidence="11 12">CC-CFT640</strain>
    </source>
</reference>
<dbReference type="AlphaFoldDB" id="A0A5C8PHD1"/>
<dbReference type="Pfam" id="PF08323">
    <property type="entry name" value="Glyco_transf_5"/>
    <property type="match status" value="1"/>
</dbReference>
<dbReference type="GO" id="GO:0004373">
    <property type="term" value="F:alpha-1,4-glucan glucosyltransferase (UDP-glucose donor) activity"/>
    <property type="evidence" value="ECO:0007669"/>
    <property type="project" value="InterPro"/>
</dbReference>
<dbReference type="GO" id="GO:0009011">
    <property type="term" value="F:alpha-1,4-glucan glucosyltransferase (ADP-glucose donor) activity"/>
    <property type="evidence" value="ECO:0007669"/>
    <property type="project" value="UniProtKB-UniRule"/>
</dbReference>
<dbReference type="EMBL" id="VDUZ01000031">
    <property type="protein sequence ID" value="TXL72745.1"/>
    <property type="molecule type" value="Genomic_DNA"/>
</dbReference>
<dbReference type="SUPFAM" id="SSF53756">
    <property type="entry name" value="UDP-Glycosyltransferase/glycogen phosphorylase"/>
    <property type="match status" value="1"/>
</dbReference>
<dbReference type="Proteomes" id="UP000321638">
    <property type="component" value="Unassembled WGS sequence"/>
</dbReference>
<dbReference type="InterPro" id="IPR001296">
    <property type="entry name" value="Glyco_trans_1"/>
</dbReference>
<name>A0A5C8PHD1_9HYPH</name>
<dbReference type="InterPro" id="IPR011835">
    <property type="entry name" value="GS/SS"/>
</dbReference>
<dbReference type="Gene3D" id="3.40.50.2000">
    <property type="entry name" value="Glycogen Phosphorylase B"/>
    <property type="match status" value="2"/>
</dbReference>
<feature type="binding site" evidence="8">
    <location>
        <position position="26"/>
    </location>
    <ligand>
        <name>ADP-alpha-D-glucose</name>
        <dbReference type="ChEBI" id="CHEBI:57498"/>
    </ligand>
</feature>
<keyword evidence="5 8" id="KW-0328">Glycosyltransferase</keyword>
<comment type="pathway">
    <text evidence="3 8">Glycan biosynthesis; glycogen biosynthesis.</text>
</comment>
<evidence type="ECO:0000259" key="9">
    <source>
        <dbReference type="Pfam" id="PF00534"/>
    </source>
</evidence>
<evidence type="ECO:0000256" key="6">
    <source>
        <dbReference type="ARBA" id="ARBA00022679"/>
    </source>
</evidence>
<evidence type="ECO:0000256" key="1">
    <source>
        <dbReference type="ARBA" id="ARBA00001478"/>
    </source>
</evidence>
<evidence type="ECO:0000256" key="3">
    <source>
        <dbReference type="ARBA" id="ARBA00004964"/>
    </source>
</evidence>
<evidence type="ECO:0000256" key="5">
    <source>
        <dbReference type="ARBA" id="ARBA00022676"/>
    </source>
</evidence>
<dbReference type="NCBIfam" id="TIGR02095">
    <property type="entry name" value="glgA"/>
    <property type="match status" value="1"/>
</dbReference>
<dbReference type="EC" id="2.4.1.21" evidence="8"/>
<comment type="similarity">
    <text evidence="4 8">Belongs to the glycosyltransferase 1 family. Bacterial/plant glycogen synthase subfamily.</text>
</comment>
<dbReference type="PANTHER" id="PTHR45825">
    <property type="entry name" value="GRANULE-BOUND STARCH SYNTHASE 1, CHLOROPLASTIC/AMYLOPLASTIC"/>
    <property type="match status" value="1"/>
</dbReference>
<dbReference type="Pfam" id="PF00534">
    <property type="entry name" value="Glycos_transf_1"/>
    <property type="match status" value="1"/>
</dbReference>
<comment type="caution">
    <text evidence="11">The sequence shown here is derived from an EMBL/GenBank/DDBJ whole genome shotgun (WGS) entry which is preliminary data.</text>
</comment>
<protein>
    <recommendedName>
        <fullName evidence="8">Glycogen synthase</fullName>
        <ecNumber evidence="8">2.4.1.21</ecNumber>
    </recommendedName>
    <alternativeName>
        <fullName evidence="8">Starch [bacterial glycogen] synthase</fullName>
    </alternativeName>
</protein>
<keyword evidence="7 8" id="KW-0320">Glycogen biosynthesis</keyword>
<dbReference type="UniPathway" id="UPA00164"/>
<dbReference type="InterPro" id="IPR013534">
    <property type="entry name" value="Starch_synth_cat_dom"/>
</dbReference>